<evidence type="ECO:0000313" key="2">
    <source>
        <dbReference type="EMBL" id="TKR25449.1"/>
    </source>
</evidence>
<accession>A0A4U5JHB3</accession>
<evidence type="ECO:0000256" key="1">
    <source>
        <dbReference type="SAM" id="Phobius"/>
    </source>
</evidence>
<name>A0A4U5JHB3_9EURY</name>
<dbReference type="GO" id="GO:0016787">
    <property type="term" value="F:hydrolase activity"/>
    <property type="evidence" value="ECO:0007669"/>
    <property type="project" value="UniProtKB-KW"/>
</dbReference>
<dbReference type="AlphaFoldDB" id="A0A4U5JHB3"/>
<dbReference type="RefSeq" id="WP_137276448.1">
    <property type="nucleotide sequence ID" value="NZ_QKNX01000003.1"/>
</dbReference>
<reference evidence="2 3" key="1">
    <citation type="submission" date="2019-04" db="EMBL/GenBank/DDBJ databases">
        <title>Natronomonas sp. F20-122 a newhaloarchaeon isolated from a saline saltern of Isla Bacuta, Huelva, Spain.</title>
        <authorList>
            <person name="Duran-Viseras A."/>
            <person name="Sanchez-Porro C."/>
            <person name="Ventosa A."/>
        </authorList>
    </citation>
    <scope>NUCLEOTIDE SEQUENCE [LARGE SCALE GENOMIC DNA]</scope>
    <source>
        <strain evidence="2 3">F20-122</strain>
    </source>
</reference>
<keyword evidence="1" id="KW-0812">Transmembrane</keyword>
<sequence length="166" mass="17948">MPDILTHVLVGYVLGTLVSFRLQWLTPQHVTVTMLGAMVPDLTKIKLLVPSTQVELWLGLPFDWFAIHTLGGALVAVAIGALCTAGQHRRRVFGLLILGAISHLSLDALLINASGYSYAVFFPFSAVHPPTPGLFLSSDRWPAAVGAVLAGAIWTLRRRYRPGHGS</sequence>
<dbReference type="Proteomes" id="UP000308037">
    <property type="component" value="Unassembled WGS sequence"/>
</dbReference>
<organism evidence="2 3">
    <name type="scientific">Natronomonas salsuginis</name>
    <dbReference type="NCBI Taxonomy" id="2217661"/>
    <lineage>
        <taxon>Archaea</taxon>
        <taxon>Methanobacteriati</taxon>
        <taxon>Methanobacteriota</taxon>
        <taxon>Stenosarchaea group</taxon>
        <taxon>Halobacteria</taxon>
        <taxon>Halobacteriales</taxon>
        <taxon>Natronomonadaceae</taxon>
        <taxon>Natronomonas</taxon>
    </lineage>
</organism>
<dbReference type="OrthoDB" id="241062at2157"/>
<proteinExistence type="predicted"/>
<protein>
    <submittedName>
        <fullName evidence="2">Metal-dependent hydrolase</fullName>
    </submittedName>
</protein>
<keyword evidence="1" id="KW-1133">Transmembrane helix</keyword>
<keyword evidence="1" id="KW-0472">Membrane</keyword>
<keyword evidence="2" id="KW-0378">Hydrolase</keyword>
<dbReference type="Pfam" id="PF04307">
    <property type="entry name" value="YdjM"/>
    <property type="match status" value="1"/>
</dbReference>
<dbReference type="EMBL" id="QKNX01000003">
    <property type="protein sequence ID" value="TKR25449.1"/>
    <property type="molecule type" value="Genomic_DNA"/>
</dbReference>
<comment type="caution">
    <text evidence="2">The sequence shown here is derived from an EMBL/GenBank/DDBJ whole genome shotgun (WGS) entry which is preliminary data.</text>
</comment>
<feature type="transmembrane region" description="Helical" evidence="1">
    <location>
        <begin position="141"/>
        <end position="157"/>
    </location>
</feature>
<feature type="transmembrane region" description="Helical" evidence="1">
    <location>
        <begin position="92"/>
        <end position="121"/>
    </location>
</feature>
<feature type="transmembrane region" description="Helical" evidence="1">
    <location>
        <begin position="64"/>
        <end position="85"/>
    </location>
</feature>
<gene>
    <name evidence="2" type="ORF">DM868_08465</name>
</gene>
<dbReference type="InterPro" id="IPR007404">
    <property type="entry name" value="YdjM-like"/>
</dbReference>
<evidence type="ECO:0000313" key="3">
    <source>
        <dbReference type="Proteomes" id="UP000308037"/>
    </source>
</evidence>
<keyword evidence="3" id="KW-1185">Reference proteome</keyword>